<feature type="region of interest" description="Disordered" evidence="1">
    <location>
        <begin position="223"/>
        <end position="247"/>
    </location>
</feature>
<feature type="compositionally biased region" description="Acidic residues" evidence="1">
    <location>
        <begin position="1"/>
        <end position="11"/>
    </location>
</feature>
<keyword evidence="3" id="KW-1185">Reference proteome</keyword>
<accession>A0A1Y2B5R0</accession>
<proteinExistence type="predicted"/>
<evidence type="ECO:0000256" key="1">
    <source>
        <dbReference type="SAM" id="MobiDB-lite"/>
    </source>
</evidence>
<name>A0A1Y2B5R0_9TREE</name>
<feature type="region of interest" description="Disordered" evidence="1">
    <location>
        <begin position="1"/>
        <end position="123"/>
    </location>
</feature>
<dbReference type="EMBL" id="MCFC01000022">
    <property type="protein sequence ID" value="ORY30026.1"/>
    <property type="molecule type" value="Genomic_DNA"/>
</dbReference>
<dbReference type="OrthoDB" id="5590473at2759"/>
<dbReference type="CDD" id="cd18724">
    <property type="entry name" value="PIN_LabA-like"/>
    <property type="match status" value="1"/>
</dbReference>
<feature type="compositionally biased region" description="Polar residues" evidence="1">
    <location>
        <begin position="79"/>
        <end position="94"/>
    </location>
</feature>
<feature type="compositionally biased region" description="Basic residues" evidence="1">
    <location>
        <begin position="21"/>
        <end position="31"/>
    </location>
</feature>
<dbReference type="AlphaFoldDB" id="A0A1Y2B5R0"/>
<evidence type="ECO:0000313" key="3">
    <source>
        <dbReference type="Proteomes" id="UP000193986"/>
    </source>
</evidence>
<organism evidence="2 3">
    <name type="scientific">Naematelia encephala</name>
    <dbReference type="NCBI Taxonomy" id="71784"/>
    <lineage>
        <taxon>Eukaryota</taxon>
        <taxon>Fungi</taxon>
        <taxon>Dikarya</taxon>
        <taxon>Basidiomycota</taxon>
        <taxon>Agaricomycotina</taxon>
        <taxon>Tremellomycetes</taxon>
        <taxon>Tremellales</taxon>
        <taxon>Naemateliaceae</taxon>
        <taxon>Naematelia</taxon>
    </lineage>
</organism>
<reference evidence="2 3" key="1">
    <citation type="submission" date="2016-07" db="EMBL/GenBank/DDBJ databases">
        <title>Pervasive Adenine N6-methylation of Active Genes in Fungi.</title>
        <authorList>
            <consortium name="DOE Joint Genome Institute"/>
            <person name="Mondo S.J."/>
            <person name="Dannebaum R.O."/>
            <person name="Kuo R.C."/>
            <person name="Labutti K."/>
            <person name="Haridas S."/>
            <person name="Kuo A."/>
            <person name="Salamov A."/>
            <person name="Ahrendt S.R."/>
            <person name="Lipzen A."/>
            <person name="Sullivan W."/>
            <person name="Andreopoulos W.B."/>
            <person name="Clum A."/>
            <person name="Lindquist E."/>
            <person name="Daum C."/>
            <person name="Ramamoorthy G.K."/>
            <person name="Gryganskyi A."/>
            <person name="Culley D."/>
            <person name="Magnuson J.K."/>
            <person name="James T.Y."/>
            <person name="O'Malley M.A."/>
            <person name="Stajich J.E."/>
            <person name="Spatafora J.W."/>
            <person name="Visel A."/>
            <person name="Grigoriev I.V."/>
        </authorList>
    </citation>
    <scope>NUCLEOTIDE SEQUENCE [LARGE SCALE GENOMIC DNA]</scope>
    <source>
        <strain evidence="2 3">68-887.2</strain>
    </source>
</reference>
<evidence type="ECO:0000313" key="2">
    <source>
        <dbReference type="EMBL" id="ORY30026.1"/>
    </source>
</evidence>
<dbReference type="InParanoid" id="A0A1Y2B5R0"/>
<dbReference type="Proteomes" id="UP000193986">
    <property type="component" value="Unassembled WGS sequence"/>
</dbReference>
<protein>
    <submittedName>
        <fullName evidence="2">Uncharacterized protein</fullName>
    </submittedName>
</protein>
<dbReference type="STRING" id="71784.A0A1Y2B5R0"/>
<gene>
    <name evidence="2" type="ORF">BCR39DRAFT_530709</name>
</gene>
<comment type="caution">
    <text evidence="2">The sequence shown here is derived from an EMBL/GenBank/DDBJ whole genome shotgun (WGS) entry which is preliminary data.</text>
</comment>
<sequence length="656" mass="71306">MTSFEIEEEFDPAALGLGVPRPHKQKSRHARDPKAPSPRTTDRAIATPNASWSVSGRYDSVDRNDGDLSPQHIVPHQIRSPSIRITNGSSSPAKASTEPKVDVSTADPIGAAHPENQTHHAPPSQAVIQQLEEIVVGISKTYPTSTAPAVGASTNGAPKDTALAAMDMTLAPSEIGLSRPTSNATSDSSLLSSKAQIRSFTIKLIHIRRRGRPTRVGIKIHRQVPRRASTDRDPIASEPEGPPPLPPGFQHDLVDTHGPTALEQLEQLAKTCSTTGEPLPSYLRDLFSHLSDLPQALALINSLRLSLGLPKITLGKSNRIAIIRLLARTRVKLYIDLCAALTLPLAPEASGEEGAETEIKEKISLVKGNLEKLGKALPKAFPNDRMAIKAFLKESKEFGETEGKVVWRGGTGVIVGGGLGGYRGKTHSDAANAGGVHVFVDHSNILFGLLHHLYSHPSIPSSSLPPKHLRTLCLPALSLLLRRGRVTPPGTLHLVGSSPLHQDLDPLVRLGWEVSILKRVELYADEVADPDALELKPKAITKLSRGEDGIRRYKEQCVDEILQLKVLQVLNRVEKGVLVLATGDARGGQFNEDGFVGCVREAIARGWTVELWSFSSGLSRTWFQVAKAEKWDGHFRIYKLDEWASELVEVLDEEVF</sequence>